<protein>
    <submittedName>
        <fullName evidence="2">MarR family transcriptional regulator</fullName>
    </submittedName>
</protein>
<dbReference type="PROSITE" id="PS50995">
    <property type="entry name" value="HTH_MARR_2"/>
    <property type="match status" value="1"/>
</dbReference>
<dbReference type="Proteomes" id="UP000248749">
    <property type="component" value="Unassembled WGS sequence"/>
</dbReference>
<comment type="caution">
    <text evidence="2">The sequence shown here is derived from an EMBL/GenBank/DDBJ whole genome shotgun (WGS) entry which is preliminary data.</text>
</comment>
<accession>A0A2W2CU97</accession>
<dbReference type="Pfam" id="PF12802">
    <property type="entry name" value="MarR_2"/>
    <property type="match status" value="1"/>
</dbReference>
<dbReference type="AlphaFoldDB" id="A0A2W2CU97"/>
<evidence type="ECO:0000313" key="3">
    <source>
        <dbReference type="Proteomes" id="UP000248749"/>
    </source>
</evidence>
<dbReference type="SMART" id="SM00347">
    <property type="entry name" value="HTH_MARR"/>
    <property type="match status" value="1"/>
</dbReference>
<dbReference type="InterPro" id="IPR000835">
    <property type="entry name" value="HTH_MarR-typ"/>
</dbReference>
<dbReference type="GO" id="GO:0006950">
    <property type="term" value="P:response to stress"/>
    <property type="evidence" value="ECO:0007669"/>
    <property type="project" value="TreeGrafter"/>
</dbReference>
<dbReference type="InterPro" id="IPR011991">
    <property type="entry name" value="ArsR-like_HTH"/>
</dbReference>
<proteinExistence type="predicted"/>
<dbReference type="InterPro" id="IPR036388">
    <property type="entry name" value="WH-like_DNA-bd_sf"/>
</dbReference>
<reference evidence="2 3" key="1">
    <citation type="submission" date="2018-01" db="EMBL/GenBank/DDBJ databases">
        <title>Draft genome sequence of Salinispora sp. 13K206.</title>
        <authorList>
            <person name="Sahin N."/>
            <person name="Saygin H."/>
            <person name="Ay H."/>
        </authorList>
    </citation>
    <scope>NUCLEOTIDE SEQUENCE [LARGE SCALE GENOMIC DNA]</scope>
    <source>
        <strain evidence="2 3">13K206</strain>
    </source>
</reference>
<dbReference type="InterPro" id="IPR039422">
    <property type="entry name" value="MarR/SlyA-like"/>
</dbReference>
<sequence>MAHPVPTAGSELGGDRSGVAGDAVRRIMHIASAMRHYQDVEIAELGLTPAVARALHELDPDRPLPARDLAEQLRCDRSNVTTLVDKLEQAGLVERRVDPADRRQKTLVVTEAGRRMRARVHGVMSDSRLLAGLTAGELATLRELVWKVSDGGCPEACGPE</sequence>
<dbReference type="PANTHER" id="PTHR33164">
    <property type="entry name" value="TRANSCRIPTIONAL REGULATOR, MARR FAMILY"/>
    <property type="match status" value="1"/>
</dbReference>
<dbReference type="OrthoDB" id="4807076at2"/>
<dbReference type="RefSeq" id="WP_111132786.1">
    <property type="nucleotide sequence ID" value="NZ_POUB01000013.1"/>
</dbReference>
<evidence type="ECO:0000259" key="1">
    <source>
        <dbReference type="PROSITE" id="PS50995"/>
    </source>
</evidence>
<dbReference type="InterPro" id="IPR036390">
    <property type="entry name" value="WH_DNA-bd_sf"/>
</dbReference>
<dbReference type="PANTHER" id="PTHR33164:SF99">
    <property type="entry name" value="MARR FAMILY REGULATORY PROTEIN"/>
    <property type="match status" value="1"/>
</dbReference>
<dbReference type="CDD" id="cd00090">
    <property type="entry name" value="HTH_ARSR"/>
    <property type="match status" value="1"/>
</dbReference>
<dbReference type="Gene3D" id="1.10.10.10">
    <property type="entry name" value="Winged helix-like DNA-binding domain superfamily/Winged helix DNA-binding domain"/>
    <property type="match status" value="1"/>
</dbReference>
<gene>
    <name evidence="2" type="ORF">C1I99_04020</name>
</gene>
<dbReference type="PRINTS" id="PR00598">
    <property type="entry name" value="HTHMARR"/>
</dbReference>
<keyword evidence="3" id="KW-1185">Reference proteome</keyword>
<organism evidence="2 3">
    <name type="scientific">Micromonospora deserti</name>
    <dbReference type="NCBI Taxonomy" id="2070366"/>
    <lineage>
        <taxon>Bacteria</taxon>
        <taxon>Bacillati</taxon>
        <taxon>Actinomycetota</taxon>
        <taxon>Actinomycetes</taxon>
        <taxon>Micromonosporales</taxon>
        <taxon>Micromonosporaceae</taxon>
        <taxon>Micromonospora</taxon>
    </lineage>
</organism>
<dbReference type="GO" id="GO:0003700">
    <property type="term" value="F:DNA-binding transcription factor activity"/>
    <property type="evidence" value="ECO:0007669"/>
    <property type="project" value="InterPro"/>
</dbReference>
<dbReference type="SUPFAM" id="SSF46785">
    <property type="entry name" value="Winged helix' DNA-binding domain"/>
    <property type="match status" value="1"/>
</dbReference>
<dbReference type="EMBL" id="POUB01000013">
    <property type="protein sequence ID" value="PZG02163.1"/>
    <property type="molecule type" value="Genomic_DNA"/>
</dbReference>
<evidence type="ECO:0000313" key="2">
    <source>
        <dbReference type="EMBL" id="PZG02163.1"/>
    </source>
</evidence>
<feature type="domain" description="HTH marR-type" evidence="1">
    <location>
        <begin position="20"/>
        <end position="150"/>
    </location>
</feature>
<name>A0A2W2CU97_9ACTN</name>